<dbReference type="STRING" id="580166.AUP43_14215"/>
<keyword evidence="2 8" id="KW-0645">Protease</keyword>
<dbReference type="Gene3D" id="3.90.1680.10">
    <property type="entry name" value="SOS response associated peptidase-like"/>
    <property type="match status" value="1"/>
</dbReference>
<dbReference type="GO" id="GO:0106300">
    <property type="term" value="P:protein-DNA covalent cross-linking repair"/>
    <property type="evidence" value="ECO:0007669"/>
    <property type="project" value="InterPro"/>
</dbReference>
<evidence type="ECO:0000256" key="7">
    <source>
        <dbReference type="ARBA" id="ARBA00023239"/>
    </source>
</evidence>
<dbReference type="GO" id="GO:0008233">
    <property type="term" value="F:peptidase activity"/>
    <property type="evidence" value="ECO:0007669"/>
    <property type="project" value="UniProtKB-KW"/>
</dbReference>
<dbReference type="InterPro" id="IPR036590">
    <property type="entry name" value="SRAP-like"/>
</dbReference>
<evidence type="ECO:0000313" key="9">
    <source>
        <dbReference type="EMBL" id="KZD00884.1"/>
    </source>
</evidence>
<dbReference type="Proteomes" id="UP000076400">
    <property type="component" value="Unassembled WGS sequence"/>
</dbReference>
<evidence type="ECO:0000256" key="2">
    <source>
        <dbReference type="ARBA" id="ARBA00022670"/>
    </source>
</evidence>
<keyword evidence="7" id="KW-0456">Lyase</keyword>
<comment type="similarity">
    <text evidence="1 8">Belongs to the SOS response-associated peptidase family.</text>
</comment>
<keyword evidence="5" id="KW-0190">Covalent protein-DNA linkage</keyword>
<keyword evidence="10" id="KW-1185">Reference proteome</keyword>
<evidence type="ECO:0000256" key="1">
    <source>
        <dbReference type="ARBA" id="ARBA00008136"/>
    </source>
</evidence>
<evidence type="ECO:0000256" key="4">
    <source>
        <dbReference type="ARBA" id="ARBA00022801"/>
    </source>
</evidence>
<organism evidence="9 10">
    <name type="scientific">Oceanibaculum pacificum</name>
    <dbReference type="NCBI Taxonomy" id="580166"/>
    <lineage>
        <taxon>Bacteria</taxon>
        <taxon>Pseudomonadati</taxon>
        <taxon>Pseudomonadota</taxon>
        <taxon>Alphaproteobacteria</taxon>
        <taxon>Rhodospirillales</taxon>
        <taxon>Oceanibaculaceae</taxon>
        <taxon>Oceanibaculum</taxon>
    </lineage>
</organism>
<proteinExistence type="inferred from homology"/>
<gene>
    <name evidence="9" type="ORF">AUP43_14215</name>
</gene>
<dbReference type="GO" id="GO:0003697">
    <property type="term" value="F:single-stranded DNA binding"/>
    <property type="evidence" value="ECO:0007669"/>
    <property type="project" value="InterPro"/>
</dbReference>
<evidence type="ECO:0000256" key="3">
    <source>
        <dbReference type="ARBA" id="ARBA00022763"/>
    </source>
</evidence>
<dbReference type="GO" id="GO:0006508">
    <property type="term" value="P:proteolysis"/>
    <property type="evidence" value="ECO:0007669"/>
    <property type="project" value="UniProtKB-KW"/>
</dbReference>
<dbReference type="AlphaFoldDB" id="A0A154VHU4"/>
<dbReference type="EC" id="3.4.-.-" evidence="8"/>
<comment type="caution">
    <text evidence="9">The sequence shown here is derived from an EMBL/GenBank/DDBJ whole genome shotgun (WGS) entry which is preliminary data.</text>
</comment>
<protein>
    <recommendedName>
        <fullName evidence="8">Abasic site processing protein</fullName>
        <ecNumber evidence="8">3.4.-.-</ecNumber>
    </recommendedName>
</protein>
<evidence type="ECO:0000256" key="5">
    <source>
        <dbReference type="ARBA" id="ARBA00023124"/>
    </source>
</evidence>
<keyword evidence="6" id="KW-0238">DNA-binding</keyword>
<dbReference type="GO" id="GO:0016829">
    <property type="term" value="F:lyase activity"/>
    <property type="evidence" value="ECO:0007669"/>
    <property type="project" value="UniProtKB-KW"/>
</dbReference>
<dbReference type="InterPro" id="IPR003738">
    <property type="entry name" value="SRAP"/>
</dbReference>
<name>A0A154VHU4_9PROT</name>
<accession>A0A154VHU4</accession>
<evidence type="ECO:0000256" key="6">
    <source>
        <dbReference type="ARBA" id="ARBA00023125"/>
    </source>
</evidence>
<dbReference type="OrthoDB" id="9782620at2"/>
<evidence type="ECO:0000313" key="10">
    <source>
        <dbReference type="Proteomes" id="UP000076400"/>
    </source>
</evidence>
<keyword evidence="3" id="KW-0227">DNA damage</keyword>
<dbReference type="PANTHER" id="PTHR13604:SF0">
    <property type="entry name" value="ABASIC SITE PROCESSING PROTEIN HMCES"/>
    <property type="match status" value="1"/>
</dbReference>
<reference evidence="9 10" key="1">
    <citation type="submission" date="2015-12" db="EMBL/GenBank/DDBJ databases">
        <title>Genome sequence of Oceanibaculum pacificum MCCC 1A02656.</title>
        <authorList>
            <person name="Lu L."/>
            <person name="Lai Q."/>
            <person name="Shao Z."/>
            <person name="Qian P."/>
        </authorList>
    </citation>
    <scope>NUCLEOTIDE SEQUENCE [LARGE SCALE GENOMIC DNA]</scope>
    <source>
        <strain evidence="9 10">MCCC 1A02656</strain>
    </source>
</reference>
<keyword evidence="4 8" id="KW-0378">Hydrolase</keyword>
<evidence type="ECO:0000256" key="8">
    <source>
        <dbReference type="RuleBase" id="RU364100"/>
    </source>
</evidence>
<dbReference type="PANTHER" id="PTHR13604">
    <property type="entry name" value="DC12-RELATED"/>
    <property type="match status" value="1"/>
</dbReference>
<dbReference type="RefSeq" id="WP_067559924.1">
    <property type="nucleotide sequence ID" value="NZ_LPXN01000162.1"/>
</dbReference>
<dbReference type="SUPFAM" id="SSF143081">
    <property type="entry name" value="BB1717-like"/>
    <property type="match status" value="1"/>
</dbReference>
<dbReference type="EMBL" id="LPXN01000162">
    <property type="protein sequence ID" value="KZD00884.1"/>
    <property type="molecule type" value="Genomic_DNA"/>
</dbReference>
<dbReference type="Pfam" id="PF02586">
    <property type="entry name" value="SRAP"/>
    <property type="match status" value="1"/>
</dbReference>
<sequence length="226" mass="24966">MCGRYALSQPPEILRQLFAAKGEVRDWRPRYNIAPQTPIVTVRAMPGGGRELASLRWGLVPHWAANPSMGAKLSNARGETVAEKPAFRDAFQRRRCIVPASAFYEWRRSAPDRQPFAIRVRDADCFGLAGIWSSWTGADGQALETVALLTTEPNVLMADIHDRMPVILDPADYERWLTGTAAMAQALIRLFPATRMEAWPVSPAVGNVRNDAAMLLQPAPAQAALF</sequence>